<name>A0A2G9GJV4_9LAMI</name>
<dbReference type="EMBL" id="NKXS01004716">
    <property type="protein sequence ID" value="PIN05587.1"/>
    <property type="molecule type" value="Genomic_DNA"/>
</dbReference>
<accession>A0A2G9GJV4</accession>
<dbReference type="OrthoDB" id="2013913at2759"/>
<keyword evidence="1" id="KW-0812">Transmembrane</keyword>
<dbReference type="AlphaFoldDB" id="A0A2G9GJV4"/>
<proteinExistence type="predicted"/>
<dbReference type="STRING" id="429701.A0A2G9GJV4"/>
<keyword evidence="1" id="KW-0472">Membrane</keyword>
<dbReference type="Proteomes" id="UP000231279">
    <property type="component" value="Unassembled WGS sequence"/>
</dbReference>
<dbReference type="PANTHER" id="PTHR33919:SF9">
    <property type="entry name" value="RIBOSOME BIOGENESIS NEP1-LIKE PROTEIN"/>
    <property type="match status" value="1"/>
</dbReference>
<organism evidence="2 3">
    <name type="scientific">Handroanthus impetiginosus</name>
    <dbReference type="NCBI Taxonomy" id="429701"/>
    <lineage>
        <taxon>Eukaryota</taxon>
        <taxon>Viridiplantae</taxon>
        <taxon>Streptophyta</taxon>
        <taxon>Embryophyta</taxon>
        <taxon>Tracheophyta</taxon>
        <taxon>Spermatophyta</taxon>
        <taxon>Magnoliopsida</taxon>
        <taxon>eudicotyledons</taxon>
        <taxon>Gunneridae</taxon>
        <taxon>Pentapetalae</taxon>
        <taxon>asterids</taxon>
        <taxon>lamiids</taxon>
        <taxon>Lamiales</taxon>
        <taxon>Bignoniaceae</taxon>
        <taxon>Crescentiina</taxon>
        <taxon>Tabebuia alliance</taxon>
        <taxon>Handroanthus</taxon>
    </lineage>
</organism>
<sequence length="158" mass="17277">MAFNALKQCRSSSSSMQIMPSSIRSLASVATGAVHQQQHASKVGGLRSKLPSYGPMWAVIGIMGGMVSIACCIGIHTAKQQLFHSPSVQVTKKKRECIPEVDFSDDVRRSADKFETLSKLKSSNQWIAIEEERDFNLDADKATDVFMCLLSIVVIING</sequence>
<gene>
    <name evidence="2" type="ORF">CDL12_21871</name>
</gene>
<feature type="transmembrane region" description="Helical" evidence="1">
    <location>
        <begin position="56"/>
        <end position="75"/>
    </location>
</feature>
<protein>
    <submittedName>
        <fullName evidence="2">Uncharacterized protein</fullName>
    </submittedName>
</protein>
<reference evidence="3" key="1">
    <citation type="journal article" date="2018" name="Gigascience">
        <title>Genome assembly of the Pink Ipe (Handroanthus impetiginosus, Bignoniaceae), a highly valued, ecologically keystone Neotropical timber forest tree.</title>
        <authorList>
            <person name="Silva-Junior O.B."/>
            <person name="Grattapaglia D."/>
            <person name="Novaes E."/>
            <person name="Collevatti R.G."/>
        </authorList>
    </citation>
    <scope>NUCLEOTIDE SEQUENCE [LARGE SCALE GENOMIC DNA]</scope>
    <source>
        <strain evidence="3">cv. UFG-1</strain>
    </source>
</reference>
<evidence type="ECO:0000256" key="1">
    <source>
        <dbReference type="SAM" id="Phobius"/>
    </source>
</evidence>
<comment type="caution">
    <text evidence="2">The sequence shown here is derived from an EMBL/GenBank/DDBJ whole genome shotgun (WGS) entry which is preliminary data.</text>
</comment>
<keyword evidence="3" id="KW-1185">Reference proteome</keyword>
<evidence type="ECO:0000313" key="3">
    <source>
        <dbReference type="Proteomes" id="UP000231279"/>
    </source>
</evidence>
<keyword evidence="1" id="KW-1133">Transmembrane helix</keyword>
<dbReference type="PANTHER" id="PTHR33919">
    <property type="entry name" value="OS09G0127700 PROTEIN"/>
    <property type="match status" value="1"/>
</dbReference>
<evidence type="ECO:0000313" key="2">
    <source>
        <dbReference type="EMBL" id="PIN05587.1"/>
    </source>
</evidence>